<evidence type="ECO:0000256" key="8">
    <source>
        <dbReference type="ARBA" id="ARBA00022958"/>
    </source>
</evidence>
<evidence type="ECO:0000256" key="6">
    <source>
        <dbReference type="ARBA" id="ARBA00022538"/>
    </source>
</evidence>
<feature type="transmembrane region" description="Helical" evidence="13">
    <location>
        <begin position="37"/>
        <end position="57"/>
    </location>
</feature>
<dbReference type="Proteomes" id="UP000501451">
    <property type="component" value="Chromosome"/>
</dbReference>
<keyword evidence="15" id="KW-1185">Reference proteome</keyword>
<dbReference type="PANTHER" id="PTHR32024:SF2">
    <property type="entry name" value="TRK SYSTEM POTASSIUM UPTAKE PROTEIN TRKG-RELATED"/>
    <property type="match status" value="1"/>
</dbReference>
<evidence type="ECO:0000256" key="3">
    <source>
        <dbReference type="ARBA" id="ARBA00022448"/>
    </source>
</evidence>
<sequence length="481" mass="52774">MNIGMVRYVTARLLQVEAVLLLFPLLVSFIYQETWHYKWSFLSVTLLLIVLGQLLSWKKPESKRLTAHEGLVIVALSWILFSFFGGLPFVINGDIPSLVDAFFETSSGFTTSGSSILVDVELLAHSSLFWRSFTHLTGGMGILAFALAVLPQMDSQSVNIMRAETPGPTFGKLVSKLSSSARILYIIYLAMTAVVVVLLLLGGMDLFDALLHAFGTAGTGGFGIKNGSVAPYQSPYSEWVIGWGMLAFGVNFNLYYLILIGQVKQVFKSEELKWYLLIVGGAVGMICLNLANSYTSFSTMVRDVFFSVSSVITTTGFSTADFGSWPMFSQMILLLLMFFGGSAGSTAGGLKISRIVIFGKLFMAEIKRVGQPNRIISVQYDKKPLNKLVKHAVANYFVVYMVLFAFLVLIVSLEGFDFLTTFSAVAATINNIGPGLGQVGPLFSFAELSDLSKVTLSFAMLAGRLELFPILILFTPRTWKK</sequence>
<gene>
    <name evidence="14" type="ORF">G7057_04550</name>
</gene>
<feature type="binding site" evidence="12">
    <location>
        <position position="314"/>
    </location>
    <ligand>
        <name>K(+)</name>
        <dbReference type="ChEBI" id="CHEBI:29103"/>
    </ligand>
</feature>
<keyword evidence="11 13" id="KW-0472">Membrane</keyword>
<evidence type="ECO:0000256" key="13">
    <source>
        <dbReference type="SAM" id="Phobius"/>
    </source>
</evidence>
<feature type="transmembrane region" description="Helical" evidence="13">
    <location>
        <begin position="12"/>
        <end position="31"/>
    </location>
</feature>
<dbReference type="RefSeq" id="WP_166161672.1">
    <property type="nucleotide sequence ID" value="NZ_CP049740.1"/>
</dbReference>
<dbReference type="InterPro" id="IPR003445">
    <property type="entry name" value="Cat_transpt"/>
</dbReference>
<feature type="transmembrane region" description="Helical" evidence="13">
    <location>
        <begin position="183"/>
        <end position="204"/>
    </location>
</feature>
<evidence type="ECO:0000256" key="2">
    <source>
        <dbReference type="ARBA" id="ARBA00009137"/>
    </source>
</evidence>
<feature type="binding site" evidence="12">
    <location>
        <position position="431"/>
    </location>
    <ligand>
        <name>K(+)</name>
        <dbReference type="ChEBI" id="CHEBI:29103"/>
    </ligand>
</feature>
<dbReference type="GO" id="GO:0005886">
    <property type="term" value="C:plasma membrane"/>
    <property type="evidence" value="ECO:0007669"/>
    <property type="project" value="UniProtKB-SubCell"/>
</dbReference>
<evidence type="ECO:0000256" key="12">
    <source>
        <dbReference type="PIRSR" id="PIRSR006247-1"/>
    </source>
</evidence>
<evidence type="ECO:0000313" key="14">
    <source>
        <dbReference type="EMBL" id="QII81817.1"/>
    </source>
</evidence>
<evidence type="ECO:0000256" key="1">
    <source>
        <dbReference type="ARBA" id="ARBA00004429"/>
    </source>
</evidence>
<dbReference type="InterPro" id="IPR004772">
    <property type="entry name" value="TrkH"/>
</dbReference>
<dbReference type="KEGG" id="jar:G7057_04550"/>
<feature type="transmembrane region" description="Helical" evidence="13">
    <location>
        <begin position="128"/>
        <end position="150"/>
    </location>
</feature>
<keyword evidence="4" id="KW-1003">Cell membrane</keyword>
<evidence type="ECO:0000256" key="10">
    <source>
        <dbReference type="ARBA" id="ARBA00023065"/>
    </source>
</evidence>
<keyword evidence="7 13" id="KW-0812">Transmembrane</keyword>
<proteinExistence type="inferred from homology"/>
<accession>A0A6G7K999</accession>
<keyword evidence="9 13" id="KW-1133">Transmembrane helix</keyword>
<keyword evidence="10" id="KW-0406">Ion transport</keyword>
<dbReference type="PANTHER" id="PTHR32024">
    <property type="entry name" value="TRK SYSTEM POTASSIUM UPTAKE PROTEIN TRKG-RELATED"/>
    <property type="match status" value="1"/>
</dbReference>
<feature type="binding site" evidence="12">
    <location>
        <position position="111"/>
    </location>
    <ligand>
        <name>K(+)</name>
        <dbReference type="ChEBI" id="CHEBI:29103"/>
    </ligand>
</feature>
<keyword evidence="6" id="KW-0633">Potassium transport</keyword>
<feature type="transmembrane region" description="Helical" evidence="13">
    <location>
        <begin position="454"/>
        <end position="474"/>
    </location>
</feature>
<keyword evidence="12" id="KW-0479">Metal-binding</keyword>
<dbReference type="EMBL" id="CP049740">
    <property type="protein sequence ID" value="QII81817.1"/>
    <property type="molecule type" value="Genomic_DNA"/>
</dbReference>
<evidence type="ECO:0000256" key="7">
    <source>
        <dbReference type="ARBA" id="ARBA00022692"/>
    </source>
</evidence>
<evidence type="ECO:0000313" key="15">
    <source>
        <dbReference type="Proteomes" id="UP000501451"/>
    </source>
</evidence>
<dbReference type="PIRSF" id="PIRSF006247">
    <property type="entry name" value="TrkH"/>
    <property type="match status" value="1"/>
</dbReference>
<evidence type="ECO:0000256" key="11">
    <source>
        <dbReference type="ARBA" id="ARBA00023136"/>
    </source>
</evidence>
<dbReference type="Pfam" id="PF02386">
    <property type="entry name" value="TrkH"/>
    <property type="match status" value="1"/>
</dbReference>
<comment type="subcellular location">
    <subcellularLocation>
        <location evidence="1">Cell inner membrane</location>
        <topology evidence="1">Multi-pass membrane protein</topology>
    </subcellularLocation>
</comment>
<keyword evidence="3" id="KW-0813">Transport</keyword>
<feature type="transmembrane region" description="Helical" evidence="13">
    <location>
        <begin position="392"/>
        <end position="413"/>
    </location>
</feature>
<evidence type="ECO:0000256" key="9">
    <source>
        <dbReference type="ARBA" id="ARBA00022989"/>
    </source>
</evidence>
<feature type="transmembrane region" description="Helical" evidence="13">
    <location>
        <begin position="69"/>
        <end position="91"/>
    </location>
</feature>
<evidence type="ECO:0000256" key="5">
    <source>
        <dbReference type="ARBA" id="ARBA00022519"/>
    </source>
</evidence>
<keyword evidence="8 12" id="KW-0630">Potassium</keyword>
<comment type="similarity">
    <text evidence="2">Belongs to the TrkH potassium transport family.</text>
</comment>
<feature type="binding site" evidence="12">
    <location>
        <position position="220"/>
    </location>
    <ligand>
        <name>K(+)</name>
        <dbReference type="ChEBI" id="CHEBI:29103"/>
    </ligand>
</feature>
<feature type="transmembrane region" description="Helical" evidence="13">
    <location>
        <begin position="240"/>
        <end position="260"/>
    </location>
</feature>
<protein>
    <submittedName>
        <fullName evidence="14">TrkH family potassium uptake protein</fullName>
    </submittedName>
</protein>
<dbReference type="AlphaFoldDB" id="A0A6G7K999"/>
<organism evidence="14 15">
    <name type="scientific">Jeotgalibaca arthritidis</name>
    <dbReference type="NCBI Taxonomy" id="1868794"/>
    <lineage>
        <taxon>Bacteria</taxon>
        <taxon>Bacillati</taxon>
        <taxon>Bacillota</taxon>
        <taxon>Bacilli</taxon>
        <taxon>Lactobacillales</taxon>
        <taxon>Carnobacteriaceae</taxon>
        <taxon>Jeotgalibaca</taxon>
    </lineage>
</organism>
<keyword evidence="5" id="KW-0997">Cell inner membrane</keyword>
<feature type="transmembrane region" description="Helical" evidence="13">
    <location>
        <begin position="327"/>
        <end position="350"/>
    </location>
</feature>
<dbReference type="GO" id="GO:0046872">
    <property type="term" value="F:metal ion binding"/>
    <property type="evidence" value="ECO:0007669"/>
    <property type="project" value="UniProtKB-KW"/>
</dbReference>
<reference evidence="14 15" key="1">
    <citation type="journal article" date="2017" name="Int. J. Syst. Evol. Microbiol.">
        <title>Jeotgalibaca porci sp. nov. and Jeotgalibaca arthritidis sp. nov., isolated from pigs, and emended description of the genus Jeotgalibaca.</title>
        <authorList>
            <person name="Zamora L."/>
            <person name="Perez-Sancho M."/>
            <person name="Dominguez L."/>
            <person name="Fernandez-Garayzabal J.F."/>
            <person name="Vela A.I."/>
        </authorList>
    </citation>
    <scope>NUCLEOTIDE SEQUENCE [LARGE SCALE GENOMIC DNA]</scope>
    <source>
        <strain evidence="14 15">CECT 9157</strain>
    </source>
</reference>
<evidence type="ECO:0000256" key="4">
    <source>
        <dbReference type="ARBA" id="ARBA00022475"/>
    </source>
</evidence>
<dbReference type="GO" id="GO:0015379">
    <property type="term" value="F:potassium:chloride symporter activity"/>
    <property type="evidence" value="ECO:0007669"/>
    <property type="project" value="InterPro"/>
</dbReference>
<feature type="binding site" evidence="12">
    <location>
        <position position="315"/>
    </location>
    <ligand>
        <name>K(+)</name>
        <dbReference type="ChEBI" id="CHEBI:29103"/>
    </ligand>
</feature>
<name>A0A6G7K999_9LACT</name>
<feature type="transmembrane region" description="Helical" evidence="13">
    <location>
        <begin position="272"/>
        <end position="291"/>
    </location>
</feature>